<keyword evidence="3" id="KW-1185">Reference proteome</keyword>
<keyword evidence="1" id="KW-0472">Membrane</keyword>
<feature type="transmembrane region" description="Helical" evidence="1">
    <location>
        <begin position="55"/>
        <end position="75"/>
    </location>
</feature>
<keyword evidence="1" id="KW-0812">Transmembrane</keyword>
<feature type="transmembrane region" description="Helical" evidence="1">
    <location>
        <begin position="214"/>
        <end position="234"/>
    </location>
</feature>
<feature type="transmembrane region" description="Helical" evidence="1">
    <location>
        <begin position="301"/>
        <end position="323"/>
    </location>
</feature>
<dbReference type="HOGENOM" id="CLU_056517_1_0_9"/>
<dbReference type="Proteomes" id="UP000001572">
    <property type="component" value="Chromosome"/>
</dbReference>
<feature type="transmembrane region" description="Helical" evidence="1">
    <location>
        <begin position="373"/>
        <end position="393"/>
    </location>
</feature>
<feature type="transmembrane region" description="Helical" evidence="1">
    <location>
        <begin position="240"/>
        <end position="259"/>
    </location>
</feature>
<feature type="transmembrane region" description="Helical" evidence="1">
    <location>
        <begin position="146"/>
        <end position="169"/>
    </location>
</feature>
<evidence type="ECO:0000256" key="1">
    <source>
        <dbReference type="SAM" id="Phobius"/>
    </source>
</evidence>
<name>A6TSC4_ALKMQ</name>
<gene>
    <name evidence="2" type="ordered locus">Amet_2942</name>
</gene>
<proteinExistence type="predicted"/>
<dbReference type="STRING" id="293826.Amet_2942"/>
<feature type="transmembrane region" description="Helical" evidence="1">
    <location>
        <begin position="29"/>
        <end position="48"/>
    </location>
</feature>
<keyword evidence="1" id="KW-1133">Transmembrane helix</keyword>
<feature type="transmembrane region" description="Helical" evidence="1">
    <location>
        <begin position="87"/>
        <end position="107"/>
    </location>
</feature>
<reference evidence="3" key="1">
    <citation type="journal article" date="2016" name="Genome Announc.">
        <title>Complete genome sequence of Alkaliphilus metalliredigens strain QYMF, an alkaliphilic and metal-reducing bacterium isolated from borax-contaminated leachate ponds.</title>
        <authorList>
            <person name="Hwang C."/>
            <person name="Copeland A."/>
            <person name="Lucas S."/>
            <person name="Lapidus A."/>
            <person name="Barry K."/>
            <person name="Detter J.C."/>
            <person name="Glavina Del Rio T."/>
            <person name="Hammon N."/>
            <person name="Israni S."/>
            <person name="Dalin E."/>
            <person name="Tice H."/>
            <person name="Pitluck S."/>
            <person name="Chertkov O."/>
            <person name="Brettin T."/>
            <person name="Bruce D."/>
            <person name="Han C."/>
            <person name="Schmutz J."/>
            <person name="Larimer F."/>
            <person name="Land M.L."/>
            <person name="Hauser L."/>
            <person name="Kyrpides N."/>
            <person name="Mikhailova N."/>
            <person name="Ye Q."/>
            <person name="Zhou J."/>
            <person name="Richardson P."/>
            <person name="Fields M.W."/>
        </authorList>
    </citation>
    <scope>NUCLEOTIDE SEQUENCE [LARGE SCALE GENOMIC DNA]</scope>
    <source>
        <strain evidence="3">QYMF</strain>
    </source>
</reference>
<accession>A6TSC4</accession>
<evidence type="ECO:0000313" key="2">
    <source>
        <dbReference type="EMBL" id="ABR49092.1"/>
    </source>
</evidence>
<organism evidence="2 3">
    <name type="scientific">Alkaliphilus metalliredigens (strain QYMF)</name>
    <dbReference type="NCBI Taxonomy" id="293826"/>
    <lineage>
        <taxon>Bacteria</taxon>
        <taxon>Bacillati</taxon>
        <taxon>Bacillota</taxon>
        <taxon>Clostridia</taxon>
        <taxon>Peptostreptococcales</taxon>
        <taxon>Natronincolaceae</taxon>
        <taxon>Alkaliphilus</taxon>
    </lineage>
</organism>
<protein>
    <submittedName>
        <fullName evidence="2">Membrane protein</fullName>
    </submittedName>
</protein>
<dbReference type="CDD" id="cd21416">
    <property type="entry name" value="HDC_protein"/>
    <property type="match status" value="1"/>
</dbReference>
<dbReference type="EMBL" id="CP000724">
    <property type="protein sequence ID" value="ABR49092.1"/>
    <property type="molecule type" value="Genomic_DNA"/>
</dbReference>
<dbReference type="KEGG" id="amt:Amet_2942"/>
<dbReference type="InterPro" id="IPR049576">
    <property type="entry name" value="HDC-like"/>
</dbReference>
<sequence length="396" mass="42685">MEMNIIMAFTIILISLAIGDIVSTKTKAFVPSVFVTAVLFIIGFWTFFPQTIVDISSLGMPGALLAMYLLITHMGTMMSVKELVRQWKTITIGVAGIIGVVLGVMTIGRLFFGWDAAVIATPPLTGGIVASIMMSEAAAAKGLDDLSVLAILVYVAQGFIGYPITALCLKKEGTALIRKYRSGEMVWEPKVETVEVPEQKSKFRIIPPVPEKYNTTYVILMRLGLVAWAAVAFATATNEIISKFVICLLFGVIAAELGIVDRKPLNLSGSFGWLMTSLMAFVFAGLARATPEMVAKMAVPLFGIIIIGVIGMGIISIIVGRVLGVSKEMAFAIALTGLYGFPPNYILTDEATKALANTKEERDFLMDQMLPRMLVGGFTTVTVASVIIAGIFIKFI</sequence>
<dbReference type="AlphaFoldDB" id="A6TSC4"/>
<feature type="transmembrane region" description="Helical" evidence="1">
    <location>
        <begin position="271"/>
        <end position="289"/>
    </location>
</feature>
<dbReference type="eggNOG" id="COG0786">
    <property type="taxonomic scope" value="Bacteria"/>
</dbReference>
<evidence type="ECO:0000313" key="3">
    <source>
        <dbReference type="Proteomes" id="UP000001572"/>
    </source>
</evidence>
<feature type="transmembrane region" description="Helical" evidence="1">
    <location>
        <begin position="330"/>
        <end position="347"/>
    </location>
</feature>